<keyword evidence="5" id="KW-1185">Reference proteome</keyword>
<dbReference type="Proteomes" id="UP000463975">
    <property type="component" value="Chromosome"/>
</dbReference>
<dbReference type="InterPro" id="IPR007379">
    <property type="entry name" value="Tim44-like_dom"/>
</dbReference>
<feature type="transmembrane region" description="Helical" evidence="2">
    <location>
        <begin position="175"/>
        <end position="195"/>
    </location>
</feature>
<dbReference type="EMBL" id="CP047652">
    <property type="protein sequence ID" value="QHI95370.1"/>
    <property type="molecule type" value="Genomic_DNA"/>
</dbReference>
<dbReference type="PANTHER" id="PTHR41542">
    <property type="entry name" value="BLL5807 PROTEIN"/>
    <property type="match status" value="1"/>
</dbReference>
<feature type="compositionally biased region" description="Low complexity" evidence="1">
    <location>
        <begin position="28"/>
        <end position="39"/>
    </location>
</feature>
<dbReference type="Gene3D" id="3.10.450.240">
    <property type="match status" value="1"/>
</dbReference>
<feature type="domain" description="Tim44-like" evidence="3">
    <location>
        <begin position="218"/>
        <end position="357"/>
    </location>
</feature>
<feature type="compositionally biased region" description="Polar residues" evidence="1">
    <location>
        <begin position="112"/>
        <end position="122"/>
    </location>
</feature>
<feature type="region of interest" description="Disordered" evidence="1">
    <location>
        <begin position="28"/>
        <end position="124"/>
    </location>
</feature>
<name>A0A6P1NFR8_9PROT</name>
<feature type="compositionally biased region" description="Basic and acidic residues" evidence="1">
    <location>
        <begin position="99"/>
        <end position="111"/>
    </location>
</feature>
<evidence type="ECO:0000256" key="2">
    <source>
        <dbReference type="SAM" id="Phobius"/>
    </source>
</evidence>
<feature type="compositionally biased region" description="Basic and acidic residues" evidence="1">
    <location>
        <begin position="71"/>
        <end position="82"/>
    </location>
</feature>
<keyword evidence="2" id="KW-0812">Transmembrane</keyword>
<dbReference type="PANTHER" id="PTHR41542:SF1">
    <property type="entry name" value="BLL5807 PROTEIN"/>
    <property type="match status" value="1"/>
</dbReference>
<keyword evidence="2" id="KW-0472">Membrane</keyword>
<dbReference type="SUPFAM" id="SSF54427">
    <property type="entry name" value="NTF2-like"/>
    <property type="match status" value="1"/>
</dbReference>
<dbReference type="RefSeq" id="WP_160618447.1">
    <property type="nucleotide sequence ID" value="NZ_CP047652.1"/>
</dbReference>
<dbReference type="KEGG" id="bomb:GT348_02980"/>
<dbReference type="SMART" id="SM00978">
    <property type="entry name" value="Tim44"/>
    <property type="match status" value="1"/>
</dbReference>
<organism evidence="4 5">
    <name type="scientific">Aristophania vespae</name>
    <dbReference type="NCBI Taxonomy" id="2697033"/>
    <lineage>
        <taxon>Bacteria</taxon>
        <taxon>Pseudomonadati</taxon>
        <taxon>Pseudomonadota</taxon>
        <taxon>Alphaproteobacteria</taxon>
        <taxon>Acetobacterales</taxon>
        <taxon>Acetobacteraceae</taxon>
        <taxon>Aristophania</taxon>
    </lineage>
</organism>
<evidence type="ECO:0000313" key="5">
    <source>
        <dbReference type="Proteomes" id="UP000463975"/>
    </source>
</evidence>
<gene>
    <name evidence="4" type="ORF">GT348_02980</name>
</gene>
<reference evidence="4 5" key="1">
    <citation type="submission" date="2020-01" db="EMBL/GenBank/DDBJ databases">
        <title>Genome sequencing of strain KACC 21507.</title>
        <authorList>
            <person name="Heo J."/>
            <person name="Kim S.-J."/>
            <person name="Kim J.-S."/>
            <person name="Hong S.-B."/>
            <person name="Kwon S.-W."/>
        </authorList>
    </citation>
    <scope>NUCLEOTIDE SEQUENCE [LARGE SCALE GENOMIC DNA]</scope>
    <source>
        <strain evidence="4 5">KACC 21507</strain>
    </source>
</reference>
<sequence>MGKFSCFFILGLLTVLLLIQSPYSLARAGRGSSFGSRGSHTWSSPSRTYSTPHWSAPIERSVTPRQPTIDTPHDTSTVERSHTRIIPKTTPILPRSHSHRTEPLDSPRQSDTETSNGTNSSAPEMLERFSITKAHRPSYADRHPVRAGFTGGFFGAGLFGLLSGDGLFGGFSNGWSVFGILTQFLVIIFFVTFVIEMRKGSDQSNAATQSLNAFKENLEQKLDMLLSIKFQDYITFQALLLNIQAAWSAQNLNAIRAMTTPEMAQYFNEQLADLANRGARNIVSNVQFLHGDLSETWREGRFTYATVAMRYSLFDVTIDSLGNVIDGSHTEPQTITELWTFVRTYRRGNWVLSAIQQAG</sequence>
<feature type="compositionally biased region" description="Polar residues" evidence="1">
    <location>
        <begin position="40"/>
        <end position="53"/>
    </location>
</feature>
<dbReference type="InterPro" id="IPR032710">
    <property type="entry name" value="NTF2-like_dom_sf"/>
</dbReference>
<protein>
    <submittedName>
        <fullName evidence="4">TIM44-like domain-containing protein</fullName>
    </submittedName>
</protein>
<dbReference type="Pfam" id="PF04280">
    <property type="entry name" value="Tim44"/>
    <property type="match status" value="1"/>
</dbReference>
<accession>A0A6P1NFR8</accession>
<keyword evidence="2" id="KW-1133">Transmembrane helix</keyword>
<proteinExistence type="predicted"/>
<dbReference type="AlphaFoldDB" id="A0A6P1NFR8"/>
<evidence type="ECO:0000256" key="1">
    <source>
        <dbReference type="SAM" id="MobiDB-lite"/>
    </source>
</evidence>
<evidence type="ECO:0000313" key="4">
    <source>
        <dbReference type="EMBL" id="QHI95370.1"/>
    </source>
</evidence>
<evidence type="ECO:0000259" key="3">
    <source>
        <dbReference type="SMART" id="SM00978"/>
    </source>
</evidence>